<dbReference type="EMBL" id="LAZR01021998">
    <property type="protein sequence ID" value="KKL83365.1"/>
    <property type="molecule type" value="Genomic_DNA"/>
</dbReference>
<dbReference type="SUPFAM" id="SSF161098">
    <property type="entry name" value="MetI-like"/>
    <property type="match status" value="1"/>
</dbReference>
<feature type="domain" description="ABC transmembrane type-1" evidence="8">
    <location>
        <begin position="79"/>
        <end position="278"/>
    </location>
</feature>
<comment type="caution">
    <text evidence="9">The sequence shown here is derived from an EMBL/GenBank/DDBJ whole genome shotgun (WGS) entry which is preliminary data.</text>
</comment>
<evidence type="ECO:0000256" key="2">
    <source>
        <dbReference type="ARBA" id="ARBA00022448"/>
    </source>
</evidence>
<dbReference type="CDD" id="cd06261">
    <property type="entry name" value="TM_PBP2"/>
    <property type="match status" value="1"/>
</dbReference>
<evidence type="ECO:0000256" key="7">
    <source>
        <dbReference type="SAM" id="Phobius"/>
    </source>
</evidence>
<dbReference type="InterPro" id="IPR000515">
    <property type="entry name" value="MetI-like"/>
</dbReference>
<proteinExistence type="predicted"/>
<dbReference type="PROSITE" id="PS50928">
    <property type="entry name" value="ABC_TM1"/>
    <property type="match status" value="1"/>
</dbReference>
<evidence type="ECO:0000256" key="1">
    <source>
        <dbReference type="ARBA" id="ARBA00004651"/>
    </source>
</evidence>
<feature type="transmembrane region" description="Helical" evidence="7">
    <location>
        <begin position="260"/>
        <end position="278"/>
    </location>
</feature>
<evidence type="ECO:0000256" key="4">
    <source>
        <dbReference type="ARBA" id="ARBA00022692"/>
    </source>
</evidence>
<dbReference type="Pfam" id="PF00528">
    <property type="entry name" value="BPD_transp_1"/>
    <property type="match status" value="1"/>
</dbReference>
<reference evidence="9" key="1">
    <citation type="journal article" date="2015" name="Nature">
        <title>Complex archaea that bridge the gap between prokaryotes and eukaryotes.</title>
        <authorList>
            <person name="Spang A."/>
            <person name="Saw J.H."/>
            <person name="Jorgensen S.L."/>
            <person name="Zaremba-Niedzwiedzka K."/>
            <person name="Martijn J."/>
            <person name="Lind A.E."/>
            <person name="van Eijk R."/>
            <person name="Schleper C."/>
            <person name="Guy L."/>
            <person name="Ettema T.J."/>
        </authorList>
    </citation>
    <scope>NUCLEOTIDE SEQUENCE</scope>
</reference>
<dbReference type="AlphaFoldDB" id="A0A0F9HNW7"/>
<evidence type="ECO:0000313" key="9">
    <source>
        <dbReference type="EMBL" id="KKL83365.1"/>
    </source>
</evidence>
<protein>
    <recommendedName>
        <fullName evidence="8">ABC transmembrane type-1 domain-containing protein</fullName>
    </recommendedName>
</protein>
<feature type="transmembrane region" description="Helical" evidence="7">
    <location>
        <begin position="157"/>
        <end position="178"/>
    </location>
</feature>
<dbReference type="PANTHER" id="PTHR43744:SF12">
    <property type="entry name" value="ABC TRANSPORTER PERMEASE PROTEIN MG189-RELATED"/>
    <property type="match status" value="1"/>
</dbReference>
<dbReference type="InterPro" id="IPR035906">
    <property type="entry name" value="MetI-like_sf"/>
</dbReference>
<sequence length="293" mass="32700">MATVTSDNRGLRLAVRYLVLILVGLIFLFPLVFMVVSSLKPDQQLLADTSSIRAFLPVGDISLDNYVKAFERAPIGRFMLNSVFVTVVTVAASIALCSLAAFSFVFLDWKGRNILLTVIVATLIIPFETIAVPLLLFVSKLPWLGLEGLEIGWLNTYRVQIIPWMVDALTIFLFVQFFKDLPRELIEAARVEGASWFLIYRKIVMPLSGPVVATAAILKSLTMYNNQYLWPLIVVQDEAHRPVMVGLGYFFQLQIAWGEVMAYLTLISVPVIAFYLVLQRAFISSIASTGVKG</sequence>
<feature type="transmembrane region" description="Helical" evidence="7">
    <location>
        <begin position="17"/>
        <end position="36"/>
    </location>
</feature>
<gene>
    <name evidence="9" type="ORF">LCGC14_1975490</name>
</gene>
<dbReference type="GO" id="GO:0005886">
    <property type="term" value="C:plasma membrane"/>
    <property type="evidence" value="ECO:0007669"/>
    <property type="project" value="UniProtKB-SubCell"/>
</dbReference>
<name>A0A0F9HNW7_9ZZZZ</name>
<evidence type="ECO:0000259" key="8">
    <source>
        <dbReference type="PROSITE" id="PS50928"/>
    </source>
</evidence>
<keyword evidence="4 7" id="KW-0812">Transmembrane</keyword>
<feature type="transmembrane region" description="Helical" evidence="7">
    <location>
        <begin position="114"/>
        <end position="137"/>
    </location>
</feature>
<comment type="subcellular location">
    <subcellularLocation>
        <location evidence="1">Cell membrane</location>
        <topology evidence="1">Multi-pass membrane protein</topology>
    </subcellularLocation>
</comment>
<feature type="transmembrane region" description="Helical" evidence="7">
    <location>
        <begin position="199"/>
        <end position="218"/>
    </location>
</feature>
<evidence type="ECO:0000256" key="3">
    <source>
        <dbReference type="ARBA" id="ARBA00022475"/>
    </source>
</evidence>
<evidence type="ECO:0000256" key="5">
    <source>
        <dbReference type="ARBA" id="ARBA00022989"/>
    </source>
</evidence>
<organism evidence="9">
    <name type="scientific">marine sediment metagenome</name>
    <dbReference type="NCBI Taxonomy" id="412755"/>
    <lineage>
        <taxon>unclassified sequences</taxon>
        <taxon>metagenomes</taxon>
        <taxon>ecological metagenomes</taxon>
    </lineage>
</organism>
<keyword evidence="5 7" id="KW-1133">Transmembrane helix</keyword>
<feature type="transmembrane region" description="Helical" evidence="7">
    <location>
        <begin position="83"/>
        <end position="107"/>
    </location>
</feature>
<dbReference type="Gene3D" id="1.10.3720.10">
    <property type="entry name" value="MetI-like"/>
    <property type="match status" value="1"/>
</dbReference>
<keyword evidence="3" id="KW-1003">Cell membrane</keyword>
<accession>A0A0F9HNW7</accession>
<dbReference type="GO" id="GO:0055085">
    <property type="term" value="P:transmembrane transport"/>
    <property type="evidence" value="ECO:0007669"/>
    <property type="project" value="InterPro"/>
</dbReference>
<keyword evidence="2" id="KW-0813">Transport</keyword>
<keyword evidence="6 7" id="KW-0472">Membrane</keyword>
<dbReference type="PANTHER" id="PTHR43744">
    <property type="entry name" value="ABC TRANSPORTER PERMEASE PROTEIN MG189-RELATED-RELATED"/>
    <property type="match status" value="1"/>
</dbReference>
<evidence type="ECO:0000256" key="6">
    <source>
        <dbReference type="ARBA" id="ARBA00023136"/>
    </source>
</evidence>